<dbReference type="Pfam" id="PF02080">
    <property type="entry name" value="TrkA_C"/>
    <property type="match status" value="1"/>
</dbReference>
<dbReference type="GO" id="GO:0006813">
    <property type="term" value="P:potassium ion transport"/>
    <property type="evidence" value="ECO:0007669"/>
    <property type="project" value="InterPro"/>
</dbReference>
<dbReference type="InterPro" id="IPR006512">
    <property type="entry name" value="YidE_YbjL"/>
</dbReference>
<evidence type="ECO:0000256" key="7">
    <source>
        <dbReference type="ARBA" id="ARBA00023136"/>
    </source>
</evidence>
<feature type="transmembrane region" description="Helical" evidence="8">
    <location>
        <begin position="436"/>
        <end position="458"/>
    </location>
</feature>
<dbReference type="InterPro" id="IPR036721">
    <property type="entry name" value="RCK_C_sf"/>
</dbReference>
<feature type="transmembrane region" description="Helical" evidence="8">
    <location>
        <begin position="470"/>
        <end position="487"/>
    </location>
</feature>
<sequence length="522" mass="54995">MINFLVSYPLVTIMGVLSLGALLGQIKFGPLRFGAAGALFVGLMVGMLDPRLGDGMTLVKSLGVGLFCYTVGLAAGSTFLSDLKRQWTLMLAGVVGLLLMAGFGVGVGRMVNLSSGHVAGLFAGVLTSPAIDAAQHATNNSPDTLVGYAVSYPTGVIVAMIIVAMVATKRWPGKRDNTSMAEAGITAVSTLVTHDTRMSEIPGWPSRIRMSYLRRAGEMRLITAADYLHHGDIVLVVGMPDDVQGAVEFLGHPSEMRLTENRRDVDYRRFLVSNPHLAGRTIGDINVRSNLDGIVTRVRRGDLEMLATDDLILQPGDRVLAVVPRGRMGDAQDFFGDSENRISQLDALTLGLGIALGLLAGAIRVPLPGGINFELGSAAGPLIVGMVLGALHRTGPFRWDLPHATNSVLRQMGLMIFLACVGLATGPAFLSQAFSLIGLKILLVSAVALVLGALVVLLGAKWLGLSAQRAAGGFAGFVGQPAVLGYANQLVNDERIDSAYGALFALGTVVKILLVQVIPLLL</sequence>
<evidence type="ECO:0000256" key="4">
    <source>
        <dbReference type="ARBA" id="ARBA00022475"/>
    </source>
</evidence>
<keyword evidence="3" id="KW-0813">Transport</keyword>
<dbReference type="RefSeq" id="WP_013160326.1">
    <property type="nucleotide sequence ID" value="NZ_CP010341.1"/>
</dbReference>
<keyword evidence="7 8" id="KW-0472">Membrane</keyword>
<dbReference type="EMBL" id="LM676444">
    <property type="protein sequence ID" value="CEP27807.1"/>
    <property type="molecule type" value="Genomic_DNA"/>
</dbReference>
<proteinExistence type="inferred from homology"/>
<feature type="transmembrane region" description="Helical" evidence="8">
    <location>
        <begin position="87"/>
        <end position="107"/>
    </location>
</feature>
<organism evidence="10">
    <name type="scientific">Propionibacterium freudenreichii subsp. freudenreichii</name>
    <dbReference type="NCBI Taxonomy" id="66712"/>
    <lineage>
        <taxon>Bacteria</taxon>
        <taxon>Bacillati</taxon>
        <taxon>Actinomycetota</taxon>
        <taxon>Actinomycetes</taxon>
        <taxon>Propionibacteriales</taxon>
        <taxon>Propionibacteriaceae</taxon>
        <taxon>Propionibacterium</taxon>
    </lineage>
</organism>
<comment type="subcellular location">
    <subcellularLocation>
        <location evidence="1">Cell membrane</location>
        <topology evidence="1">Multi-pass membrane protein</topology>
    </subcellularLocation>
</comment>
<keyword evidence="4" id="KW-1003">Cell membrane</keyword>
<dbReference type="GeneID" id="61222880"/>
<comment type="similarity">
    <text evidence="2">Belongs to the AAE transporter (TC 2.A.81) family.</text>
</comment>
<dbReference type="GO" id="GO:0008324">
    <property type="term" value="F:monoatomic cation transmembrane transporter activity"/>
    <property type="evidence" value="ECO:0007669"/>
    <property type="project" value="InterPro"/>
</dbReference>
<evidence type="ECO:0000313" key="10">
    <source>
        <dbReference type="EMBL" id="CEP27807.1"/>
    </source>
</evidence>
<gene>
    <name evidence="10" type="ORF">PFCIRM138_06100</name>
</gene>
<dbReference type="PROSITE" id="PS51202">
    <property type="entry name" value="RCK_C"/>
    <property type="match status" value="1"/>
</dbReference>
<keyword evidence="5 8" id="KW-0812">Transmembrane</keyword>
<evidence type="ECO:0000256" key="8">
    <source>
        <dbReference type="SAM" id="Phobius"/>
    </source>
</evidence>
<feature type="domain" description="RCK C-terminal" evidence="9">
    <location>
        <begin position="253"/>
        <end position="337"/>
    </location>
</feature>
<feature type="transmembrane region" description="Helical" evidence="8">
    <location>
        <begin position="6"/>
        <end position="24"/>
    </location>
</feature>
<dbReference type="InterPro" id="IPR006037">
    <property type="entry name" value="RCK_C"/>
</dbReference>
<evidence type="ECO:0000256" key="3">
    <source>
        <dbReference type="ARBA" id="ARBA00022448"/>
    </source>
</evidence>
<feature type="transmembrane region" description="Helical" evidence="8">
    <location>
        <begin position="412"/>
        <end position="430"/>
    </location>
</feature>
<dbReference type="InterPro" id="IPR050144">
    <property type="entry name" value="AAE_transporter"/>
</dbReference>
<dbReference type="Pfam" id="PF06826">
    <property type="entry name" value="Asp-Al_Ex"/>
    <property type="match status" value="2"/>
</dbReference>
<dbReference type="NCBIfam" id="TIGR01625">
    <property type="entry name" value="YidE_YbjL_dupl"/>
    <property type="match status" value="1"/>
</dbReference>
<evidence type="ECO:0000256" key="1">
    <source>
        <dbReference type="ARBA" id="ARBA00004651"/>
    </source>
</evidence>
<evidence type="ECO:0000256" key="6">
    <source>
        <dbReference type="ARBA" id="ARBA00022989"/>
    </source>
</evidence>
<name>A0A068VT89_PROFF</name>
<evidence type="ECO:0000256" key="2">
    <source>
        <dbReference type="ARBA" id="ARBA00009854"/>
    </source>
</evidence>
<feature type="transmembrane region" description="Helical" evidence="8">
    <location>
        <begin position="60"/>
        <end position="80"/>
    </location>
</feature>
<dbReference type="AlphaFoldDB" id="A0A068VT89"/>
<feature type="transmembrane region" description="Helical" evidence="8">
    <location>
        <begin position="499"/>
        <end position="521"/>
    </location>
</feature>
<dbReference type="KEGG" id="pfre:RM25_0375"/>
<dbReference type="GO" id="GO:0005886">
    <property type="term" value="C:plasma membrane"/>
    <property type="evidence" value="ECO:0007669"/>
    <property type="project" value="UniProtKB-SubCell"/>
</dbReference>
<dbReference type="Gene3D" id="3.30.70.1450">
    <property type="entry name" value="Regulator of K+ conductance, C-terminal domain"/>
    <property type="match status" value="1"/>
</dbReference>
<keyword evidence="6 8" id="KW-1133">Transmembrane helix</keyword>
<dbReference type="SUPFAM" id="SSF116726">
    <property type="entry name" value="TrkA C-terminal domain-like"/>
    <property type="match status" value="1"/>
</dbReference>
<evidence type="ECO:0000259" key="9">
    <source>
        <dbReference type="PROSITE" id="PS51202"/>
    </source>
</evidence>
<feature type="transmembrane region" description="Helical" evidence="8">
    <location>
        <begin position="145"/>
        <end position="167"/>
    </location>
</feature>
<evidence type="ECO:0000256" key="5">
    <source>
        <dbReference type="ARBA" id="ARBA00022692"/>
    </source>
</evidence>
<feature type="transmembrane region" description="Helical" evidence="8">
    <location>
        <begin position="371"/>
        <end position="391"/>
    </location>
</feature>
<accession>A0A068VT89</accession>
<reference evidence="10" key="1">
    <citation type="submission" date="2014-08" db="EMBL/GenBank/DDBJ databases">
        <authorList>
            <person name="Falentin Helene"/>
        </authorList>
    </citation>
    <scope>NUCLEOTIDE SEQUENCE</scope>
</reference>
<dbReference type="PANTHER" id="PTHR30445:SF3">
    <property type="entry name" value="TRANSPORT PROTEIN YIDE-RELATED"/>
    <property type="match status" value="1"/>
</dbReference>
<dbReference type="PANTHER" id="PTHR30445">
    <property type="entry name" value="K(+)_H(+) ANTIPORTER SUBUNIT KHTT"/>
    <property type="match status" value="1"/>
</dbReference>
<dbReference type="PATRIC" id="fig|66712.6.peg.396"/>
<protein>
    <submittedName>
        <fullName evidence="10">Transport protein</fullName>
    </submittedName>
</protein>
<feature type="transmembrane region" description="Helical" evidence="8">
    <location>
        <begin position="31"/>
        <end position="48"/>
    </location>
</feature>